<gene>
    <name evidence="2" type="primary">LOC113203897</name>
</gene>
<evidence type="ECO:0000313" key="2">
    <source>
        <dbReference type="RefSeq" id="XP_052132853.1"/>
    </source>
</evidence>
<proteinExistence type="predicted"/>
<reference evidence="2" key="1">
    <citation type="submission" date="2025-08" db="UniProtKB">
        <authorList>
            <consortium name="RefSeq"/>
        </authorList>
    </citation>
    <scope>IDENTIFICATION</scope>
    <source>
        <tissue evidence="2">Whole organism</tissue>
    </source>
</reference>
<dbReference type="AlphaFoldDB" id="A0A9C6XVP5"/>
<accession>A0A9C6XVP5</accession>
<dbReference type="RefSeq" id="XP_052132853.1">
    <property type="nucleotide sequence ID" value="XM_052276893.1"/>
</dbReference>
<evidence type="ECO:0000313" key="1">
    <source>
        <dbReference type="Proteomes" id="UP000504606"/>
    </source>
</evidence>
<dbReference type="GO" id="GO:0008527">
    <property type="term" value="F:taste receptor activity"/>
    <property type="evidence" value="ECO:0007669"/>
    <property type="project" value="InterPro"/>
</dbReference>
<dbReference type="GeneID" id="113203897"/>
<sequence>MLLELLATPLETLDADTAIEVMRFTQVVTFKPVRLNLKGFVVVSRELSVASAATITTYIVVLAQLALTISAGLSAPSPTSRDQPAAAP</sequence>
<name>A0A9C6XVP5_FRAOC</name>
<dbReference type="Pfam" id="PF06151">
    <property type="entry name" value="Trehalose_recp"/>
    <property type="match status" value="1"/>
</dbReference>
<dbReference type="GO" id="GO:0016020">
    <property type="term" value="C:membrane"/>
    <property type="evidence" value="ECO:0007669"/>
    <property type="project" value="InterPro"/>
</dbReference>
<protein>
    <submittedName>
        <fullName evidence="2">Gustatory and odorant receptor 24-like</fullName>
    </submittedName>
</protein>
<dbReference type="InterPro" id="IPR009318">
    <property type="entry name" value="Gustatory_rcpt"/>
</dbReference>
<organism evidence="1 2">
    <name type="scientific">Frankliniella occidentalis</name>
    <name type="common">Western flower thrips</name>
    <name type="synonym">Euthrips occidentalis</name>
    <dbReference type="NCBI Taxonomy" id="133901"/>
    <lineage>
        <taxon>Eukaryota</taxon>
        <taxon>Metazoa</taxon>
        <taxon>Ecdysozoa</taxon>
        <taxon>Arthropoda</taxon>
        <taxon>Hexapoda</taxon>
        <taxon>Insecta</taxon>
        <taxon>Pterygota</taxon>
        <taxon>Neoptera</taxon>
        <taxon>Paraneoptera</taxon>
        <taxon>Thysanoptera</taxon>
        <taxon>Terebrantia</taxon>
        <taxon>Thripoidea</taxon>
        <taxon>Thripidae</taxon>
        <taxon>Frankliniella</taxon>
    </lineage>
</organism>
<dbReference type="KEGG" id="foc:113203897"/>
<keyword evidence="1" id="KW-1185">Reference proteome</keyword>
<dbReference type="Proteomes" id="UP000504606">
    <property type="component" value="Unplaced"/>
</dbReference>